<dbReference type="InterPro" id="IPR036514">
    <property type="entry name" value="SGNH_hydro_sf"/>
</dbReference>
<evidence type="ECO:0000313" key="3">
    <source>
        <dbReference type="Proteomes" id="UP001429357"/>
    </source>
</evidence>
<name>A0ABV0EXQ1_9ENTE</name>
<evidence type="ECO:0000313" key="2">
    <source>
        <dbReference type="EMBL" id="MEO1780475.1"/>
    </source>
</evidence>
<dbReference type="Pfam" id="PF13472">
    <property type="entry name" value="Lipase_GDSL_2"/>
    <property type="match status" value="1"/>
</dbReference>
<reference evidence="2" key="2">
    <citation type="submission" date="2024-02" db="EMBL/GenBank/DDBJ databases">
        <title>The Genome Sequence of Enterococcus diestrammenae JM9A.</title>
        <authorList>
            <person name="Earl A."/>
            <person name="Manson A."/>
            <person name="Gilmore M."/>
            <person name="Sanders J."/>
            <person name="Shea T."/>
            <person name="Howe W."/>
            <person name="Livny J."/>
            <person name="Cuomo C."/>
            <person name="Neafsey D."/>
            <person name="Birren B."/>
        </authorList>
    </citation>
    <scope>NUCLEOTIDE SEQUENCE</scope>
    <source>
        <strain evidence="2">JM9A</strain>
    </source>
</reference>
<accession>A0ABV0EXQ1</accession>
<dbReference type="EMBL" id="MAEI02000001">
    <property type="protein sequence ID" value="MEO1780475.1"/>
    <property type="molecule type" value="Genomic_DNA"/>
</dbReference>
<keyword evidence="3" id="KW-1185">Reference proteome</keyword>
<reference evidence="2" key="1">
    <citation type="submission" date="2016-06" db="EMBL/GenBank/DDBJ databases">
        <authorList>
            <person name="Van Tyne D."/>
        </authorList>
    </citation>
    <scope>NUCLEOTIDE SEQUENCE</scope>
    <source>
        <strain evidence="2">JM9A</strain>
    </source>
</reference>
<comment type="caution">
    <text evidence="2">The sequence shown here is derived from an EMBL/GenBank/DDBJ whole genome shotgun (WGS) entry which is preliminary data.</text>
</comment>
<dbReference type="Proteomes" id="UP001429357">
    <property type="component" value="Unassembled WGS sequence"/>
</dbReference>
<gene>
    <name evidence="2" type="ORF">BAU18_000014</name>
</gene>
<dbReference type="InterPro" id="IPR051532">
    <property type="entry name" value="Ester_Hydrolysis_Enzymes"/>
</dbReference>
<dbReference type="CDD" id="cd01834">
    <property type="entry name" value="SGNH_hydrolase_like_2"/>
    <property type="match status" value="1"/>
</dbReference>
<dbReference type="PANTHER" id="PTHR30383:SF5">
    <property type="entry name" value="SGNH HYDROLASE-TYPE ESTERASE DOMAIN-CONTAINING PROTEIN"/>
    <property type="match status" value="1"/>
</dbReference>
<dbReference type="Gene3D" id="3.40.50.1110">
    <property type="entry name" value="SGNH hydrolase"/>
    <property type="match status" value="1"/>
</dbReference>
<dbReference type="InterPro" id="IPR013830">
    <property type="entry name" value="SGNH_hydro"/>
</dbReference>
<sequence>MKLHKEDRILFLGDSVTDCGRDWDNPEDLGKGYALMTAGMLAARQPLANFTFLNRGISGNKIQDVLDRLDKDCLALKPDVLLFMIGINDTWHNVASPEFGTPASAMSFESRYREFLERVTTAGIHRMLLVEPFVLPYPVDRQQWRKDLDPKLGIIRQLAAEFGCELLCLDGRMNEMAVTTGCQYLTGEDGVHPTPAGHGIIAQALMEKFD</sequence>
<evidence type="ECO:0000259" key="1">
    <source>
        <dbReference type="Pfam" id="PF13472"/>
    </source>
</evidence>
<feature type="domain" description="SGNH hydrolase-type esterase" evidence="1">
    <location>
        <begin position="11"/>
        <end position="199"/>
    </location>
</feature>
<organism evidence="2 3">
    <name type="scientific">Enterococcus diestrammenae</name>
    <dbReference type="NCBI Taxonomy" id="1155073"/>
    <lineage>
        <taxon>Bacteria</taxon>
        <taxon>Bacillati</taxon>
        <taxon>Bacillota</taxon>
        <taxon>Bacilli</taxon>
        <taxon>Lactobacillales</taxon>
        <taxon>Enterococcaceae</taxon>
        <taxon>Enterococcus</taxon>
    </lineage>
</organism>
<protein>
    <recommendedName>
        <fullName evidence="1">SGNH hydrolase-type esterase domain-containing protein</fullName>
    </recommendedName>
</protein>
<dbReference type="SUPFAM" id="SSF52266">
    <property type="entry name" value="SGNH hydrolase"/>
    <property type="match status" value="1"/>
</dbReference>
<dbReference type="RefSeq" id="WP_161870238.1">
    <property type="nucleotide sequence ID" value="NZ_MAEI02000001.1"/>
</dbReference>
<proteinExistence type="predicted"/>
<dbReference type="PANTHER" id="PTHR30383">
    <property type="entry name" value="THIOESTERASE 1/PROTEASE 1/LYSOPHOSPHOLIPASE L1"/>
    <property type="match status" value="1"/>
</dbReference>